<evidence type="ECO:0000256" key="1">
    <source>
        <dbReference type="SAM" id="MobiDB-lite"/>
    </source>
</evidence>
<dbReference type="GO" id="GO:0009691">
    <property type="term" value="P:cytokinin biosynthetic process"/>
    <property type="evidence" value="ECO:0007669"/>
    <property type="project" value="InterPro"/>
</dbReference>
<dbReference type="EMBL" id="CP137757">
    <property type="protein sequence ID" value="WPF25617.1"/>
    <property type="molecule type" value="Genomic_DNA"/>
</dbReference>
<dbReference type="GO" id="GO:0016787">
    <property type="term" value="F:hydrolase activity"/>
    <property type="evidence" value="ECO:0007669"/>
    <property type="project" value="InterPro"/>
</dbReference>
<organism evidence="2 3">
    <name type="scientific">Corynebacterium pseudokroppenstedtii</name>
    <dbReference type="NCBI Taxonomy" id="2804917"/>
    <lineage>
        <taxon>Bacteria</taxon>
        <taxon>Bacillati</taxon>
        <taxon>Actinomycetota</taxon>
        <taxon>Actinomycetes</taxon>
        <taxon>Mycobacteriales</taxon>
        <taxon>Corynebacteriaceae</taxon>
        <taxon>Corynebacterium</taxon>
    </lineage>
</organism>
<dbReference type="InterPro" id="IPR052341">
    <property type="entry name" value="LOG_family_nucleotidases"/>
</dbReference>
<dbReference type="AlphaFoldDB" id="A0AAU0Q030"/>
<reference evidence="2 3" key="1">
    <citation type="submission" date="2023-10" db="EMBL/GenBank/DDBJ databases">
        <title>complete genome sequence of Corynebacterium pseudokroppenstedtii P15-C1.</title>
        <authorList>
            <person name="Bruggemann H."/>
            <person name="Poehlein A."/>
        </authorList>
    </citation>
    <scope>NUCLEOTIDE SEQUENCE [LARGE SCALE GENOMIC DNA]</scope>
    <source>
        <strain evidence="2 3">P15_C1</strain>
    </source>
</reference>
<evidence type="ECO:0000313" key="3">
    <source>
        <dbReference type="Proteomes" id="UP001174314"/>
    </source>
</evidence>
<protein>
    <submittedName>
        <fullName evidence="2">TIGR00730 family Rossman fold protein</fullName>
    </submittedName>
</protein>
<gene>
    <name evidence="2" type="ORF">Q0N40_03485</name>
</gene>
<evidence type="ECO:0000313" key="2">
    <source>
        <dbReference type="EMBL" id="WPF25617.1"/>
    </source>
</evidence>
<accession>A0AAU0Q030</accession>
<sequence length="322" mass="35336">MGRKTSRMMGGKDDDRGHLRFRGPVVFRDRGGKAHDHTHARSTTDQRLLDVQKDADWLHTDPWRVLRIQSEFVEGFGALAEIPRAVTVFGSARAEVDSPYYKKGVEVGRALHEAGYGVITGGGPGLMEAANRGCAEAGGLSIGLGIELPHEQNLNAWVNLGLNFRYFFVRKTMFLKYSQAFVCLPGGFGTMDELFEALVLVQTGKVTRYPIVLIGTEFWSGLVDWIRDRLISEKMVSPDDPDLFLVTDDVEEAVGYITTKHEGFVEELGRRLEENSLSHSQRAGILRSVGKLAEDGDASSSEPSTGDASDQDPSDGGSSRDA</sequence>
<dbReference type="Gene3D" id="3.40.50.450">
    <property type="match status" value="1"/>
</dbReference>
<dbReference type="PANTHER" id="PTHR43393:SF2">
    <property type="entry name" value="CYTOKININ RIBOSIDE 5'-MONOPHOSPHATE PHOSPHORIBOHYDROLASE"/>
    <property type="match status" value="1"/>
</dbReference>
<dbReference type="SUPFAM" id="SSF102405">
    <property type="entry name" value="MCP/YpsA-like"/>
    <property type="match status" value="1"/>
</dbReference>
<dbReference type="NCBIfam" id="TIGR00730">
    <property type="entry name" value="Rossman fold protein, TIGR00730 family"/>
    <property type="match status" value="1"/>
</dbReference>
<keyword evidence="3" id="KW-1185">Reference proteome</keyword>
<dbReference type="InterPro" id="IPR005269">
    <property type="entry name" value="LOG"/>
</dbReference>
<name>A0AAU0Q030_9CORY</name>
<feature type="region of interest" description="Disordered" evidence="1">
    <location>
        <begin position="291"/>
        <end position="322"/>
    </location>
</feature>
<dbReference type="KEGG" id="cpsk:Q0N40_03485"/>
<dbReference type="GO" id="GO:0005829">
    <property type="term" value="C:cytosol"/>
    <property type="evidence" value="ECO:0007669"/>
    <property type="project" value="TreeGrafter"/>
</dbReference>
<dbReference type="InterPro" id="IPR031100">
    <property type="entry name" value="LOG_fam"/>
</dbReference>
<dbReference type="Proteomes" id="UP001174314">
    <property type="component" value="Chromosome"/>
</dbReference>
<dbReference type="FunFam" id="3.40.50.450:FF:000011">
    <property type="entry name" value="TIGR00730 family Rossman fold protein"/>
    <property type="match status" value="1"/>
</dbReference>
<dbReference type="Pfam" id="PF03641">
    <property type="entry name" value="Lysine_decarbox"/>
    <property type="match status" value="1"/>
</dbReference>
<feature type="compositionally biased region" description="Polar residues" evidence="1">
    <location>
        <begin position="298"/>
        <end position="308"/>
    </location>
</feature>
<dbReference type="PANTHER" id="PTHR43393">
    <property type="entry name" value="CYTOKININ RIBOSIDE 5'-MONOPHOSPHATE PHOSPHORIBOHYDROLASE"/>
    <property type="match status" value="1"/>
</dbReference>
<proteinExistence type="predicted"/>